<dbReference type="SUPFAM" id="SSF52777">
    <property type="entry name" value="CoA-dependent acyltransferases"/>
    <property type="match status" value="1"/>
</dbReference>
<evidence type="ECO:0000313" key="2">
    <source>
        <dbReference type="Proteomes" id="UP000241421"/>
    </source>
</evidence>
<proteinExistence type="predicted"/>
<evidence type="ECO:0000313" key="1">
    <source>
        <dbReference type="EMBL" id="PWF49035.1"/>
    </source>
</evidence>
<dbReference type="PANTHER" id="PTHR38474">
    <property type="entry name" value="SLR0299 PROTEIN"/>
    <property type="match status" value="1"/>
</dbReference>
<dbReference type="InterPro" id="IPR001707">
    <property type="entry name" value="Cmp_AcTrfase"/>
</dbReference>
<dbReference type="RefSeq" id="WP_106757121.1">
    <property type="nucleotide sequence ID" value="NZ_PXWF02000121.1"/>
</dbReference>
<dbReference type="AlphaFoldDB" id="A0A2U2HNP9"/>
<dbReference type="EMBL" id="PXWF02000121">
    <property type="protein sequence ID" value="PWF49035.1"/>
    <property type="molecule type" value="Genomic_DNA"/>
</dbReference>
<protein>
    <recommendedName>
        <fullName evidence="3">Chloramphenicol acetyltransferase</fullName>
    </recommendedName>
</protein>
<dbReference type="Gene3D" id="3.30.559.10">
    <property type="entry name" value="Chloramphenicol acetyltransferase-like domain"/>
    <property type="match status" value="1"/>
</dbReference>
<dbReference type="Pfam" id="PF00302">
    <property type="entry name" value="CAT"/>
    <property type="match status" value="1"/>
</dbReference>
<sequence length="212" mass="23866">MKNFEHRRDRYELFRQFDNPLVNLSLELDLPDFRPFCQARGLPPFHFLLYCVLTSASAIDNFMYRIFEGEVIKIDGITASYTVINIDNNLNYASFEMGADLDAFIARSVAAGRVAQASRALIDAAAGQTERERRNHIYITCLPWFKLHAIEHPVFRHQHADIPSIAWGRFGAPGGGRMAVPFSVQAHHGFVDGFHVHQLAERIAAKAAALIA</sequence>
<dbReference type="GO" id="GO:0008811">
    <property type="term" value="F:chloramphenicol O-acetyltransferase activity"/>
    <property type="evidence" value="ECO:0007669"/>
    <property type="project" value="InterPro"/>
</dbReference>
<dbReference type="OrthoDB" id="9801766at2"/>
<gene>
    <name evidence="1" type="ORF">C7C56_009130</name>
</gene>
<dbReference type="SMART" id="SM01059">
    <property type="entry name" value="CAT"/>
    <property type="match status" value="1"/>
</dbReference>
<comment type="caution">
    <text evidence="1">The sequence shown here is derived from an EMBL/GenBank/DDBJ whole genome shotgun (WGS) entry which is preliminary data.</text>
</comment>
<evidence type="ECO:0008006" key="3">
    <source>
        <dbReference type="Google" id="ProtNLM"/>
    </source>
</evidence>
<dbReference type="PANTHER" id="PTHR38474:SF1">
    <property type="entry name" value="SLR0299 PROTEIN"/>
    <property type="match status" value="1"/>
</dbReference>
<keyword evidence="2" id="KW-1185">Reference proteome</keyword>
<accession>A0A2U2HNP9</accession>
<reference evidence="1 2" key="1">
    <citation type="submission" date="2018-04" db="EMBL/GenBank/DDBJ databases">
        <title>Massilia violaceinigra sp. nov., a novel purple-pigmented bacterium isolated from Tianshan glacier, Xinjiang, China.</title>
        <authorList>
            <person name="Wang H."/>
        </authorList>
    </citation>
    <scope>NUCLEOTIDE SEQUENCE [LARGE SCALE GENOMIC DNA]</scope>
    <source>
        <strain evidence="1 2">B448-2</strain>
    </source>
</reference>
<dbReference type="Proteomes" id="UP000241421">
    <property type="component" value="Unassembled WGS sequence"/>
</dbReference>
<organism evidence="1 2">
    <name type="scientific">Massilia glaciei</name>
    <dbReference type="NCBI Taxonomy" id="1524097"/>
    <lineage>
        <taxon>Bacteria</taxon>
        <taxon>Pseudomonadati</taxon>
        <taxon>Pseudomonadota</taxon>
        <taxon>Betaproteobacteria</taxon>
        <taxon>Burkholderiales</taxon>
        <taxon>Oxalobacteraceae</taxon>
        <taxon>Telluria group</taxon>
        <taxon>Massilia</taxon>
    </lineage>
</organism>
<name>A0A2U2HNP9_9BURK</name>
<dbReference type="InterPro" id="IPR023213">
    <property type="entry name" value="CAT-like_dom_sf"/>
</dbReference>